<protein>
    <submittedName>
        <fullName evidence="2">Uncharacterized protein</fullName>
    </submittedName>
</protein>
<organism evidence="2 3">
    <name type="scientific">Diaporthe australafricana</name>
    <dbReference type="NCBI Taxonomy" id="127596"/>
    <lineage>
        <taxon>Eukaryota</taxon>
        <taxon>Fungi</taxon>
        <taxon>Dikarya</taxon>
        <taxon>Ascomycota</taxon>
        <taxon>Pezizomycotina</taxon>
        <taxon>Sordariomycetes</taxon>
        <taxon>Sordariomycetidae</taxon>
        <taxon>Diaporthales</taxon>
        <taxon>Diaporthaceae</taxon>
        <taxon>Diaporthe</taxon>
    </lineage>
</organism>
<dbReference type="Proteomes" id="UP001583177">
    <property type="component" value="Unassembled WGS sequence"/>
</dbReference>
<feature type="compositionally biased region" description="Basic and acidic residues" evidence="1">
    <location>
        <begin position="110"/>
        <end position="119"/>
    </location>
</feature>
<evidence type="ECO:0000256" key="1">
    <source>
        <dbReference type="SAM" id="MobiDB-lite"/>
    </source>
</evidence>
<accession>A0ABR3XD01</accession>
<proteinExistence type="predicted"/>
<feature type="region of interest" description="Disordered" evidence="1">
    <location>
        <begin position="89"/>
        <end position="119"/>
    </location>
</feature>
<dbReference type="EMBL" id="JAWRVE010000025">
    <property type="protein sequence ID" value="KAL1873499.1"/>
    <property type="molecule type" value="Genomic_DNA"/>
</dbReference>
<feature type="region of interest" description="Disordered" evidence="1">
    <location>
        <begin position="521"/>
        <end position="563"/>
    </location>
</feature>
<feature type="compositionally biased region" description="Polar residues" evidence="1">
    <location>
        <begin position="543"/>
        <end position="559"/>
    </location>
</feature>
<feature type="region of interest" description="Disordered" evidence="1">
    <location>
        <begin position="362"/>
        <end position="392"/>
    </location>
</feature>
<feature type="compositionally biased region" description="Basic and acidic residues" evidence="1">
    <location>
        <begin position="453"/>
        <end position="468"/>
    </location>
</feature>
<comment type="caution">
    <text evidence="2">The sequence shown here is derived from an EMBL/GenBank/DDBJ whole genome shotgun (WGS) entry which is preliminary data.</text>
</comment>
<feature type="region of interest" description="Disordered" evidence="1">
    <location>
        <begin position="409"/>
        <end position="490"/>
    </location>
</feature>
<name>A0ABR3XD01_9PEZI</name>
<sequence>MAHQPPQNTKTKVDDALSLESQAVAPVNTQRSRATVKPLGLNPFLPPHSPIKLPMRGTHHKSEVEMPRQNAQQGAGQLVQAGLPNKFAEDAKAQDTSSSDDLSDPEDIESDFRMSPEVEEPVDRLEKYAFNYAGQAYDHRVPQHLARGTSLFANKLQQNRTISQHLEWAEKQADYNACPGLIPRTVERERGSKTIECVWVGMLPNSRADHQNAASNPVQPQPQAGGRSSAGLYSEPDPLEGQLDGASKASKKAPRTAKKSLPIVDLEDDQLDVIPYSPYALRVVAKISTNPAVKGWFLYAMTSPEGGSILCQGWRVNLEEVFFFKTFRDDTAAGYMKRRHATDAKIKAVIFRAIVAPALVPQSPTSVARSTTRGSVPLSPTPDSGSLPTPKSFGKKELAARILAELKSKKAPNTGGVPNAPNHEGGDTARVKPIDSVQDGNTPISEEGIVTRSDPKTFDTDNVEKDLPEPTGIVLKDDDEDDDAYPEYAFPPTNRAYTDFVDNMMRELSVVEPTDIKAAEKRKRVTFEPSEEHVANKRRKTGGSPSNNENVRGSENRAGSASFVAKQDTEHLVNKLGSLISKLAMSQDIAGLDQCVTMMECIEKRGRPGPTSALSPYLSVSSSKDTDIRACCSKLQEILDLFPNLENADIDNHLLSWMICGLRVTGQSIDITLIEPCVISFSRLYKKKFGKTANHQKDIEDSVLIDMICQARDDAEKVVKKNPFPSDPKVWAPHFWIDPRQDVQTVKVDQVVRGRSKKS</sequence>
<feature type="compositionally biased region" description="Basic and acidic residues" evidence="1">
    <location>
        <begin position="424"/>
        <end position="433"/>
    </location>
</feature>
<evidence type="ECO:0000313" key="3">
    <source>
        <dbReference type="Proteomes" id="UP001583177"/>
    </source>
</evidence>
<feature type="compositionally biased region" description="Polar residues" evidence="1">
    <location>
        <begin position="212"/>
        <end position="222"/>
    </location>
</feature>
<reference evidence="2 3" key="1">
    <citation type="journal article" date="2024" name="IMA Fungus">
        <title>IMA Genome - F19 : A genome assembly and annotation guide to empower mycologists, including annotated draft genome sequences of Ceratocystis pirilliformis, Diaporthe australafricana, Fusarium ophioides, Paecilomyces lecythidis, and Sporothrix stenoceras.</title>
        <authorList>
            <person name="Aylward J."/>
            <person name="Wilson A.M."/>
            <person name="Visagie C.M."/>
            <person name="Spraker J."/>
            <person name="Barnes I."/>
            <person name="Buitendag C."/>
            <person name="Ceriani C."/>
            <person name="Del Mar Angel L."/>
            <person name="du Plessis D."/>
            <person name="Fuchs T."/>
            <person name="Gasser K."/>
            <person name="Kramer D."/>
            <person name="Li W."/>
            <person name="Munsamy K."/>
            <person name="Piso A."/>
            <person name="Price J.L."/>
            <person name="Sonnekus B."/>
            <person name="Thomas C."/>
            <person name="van der Nest A."/>
            <person name="van Dijk A."/>
            <person name="van Heerden A."/>
            <person name="van Vuuren N."/>
            <person name="Yilmaz N."/>
            <person name="Duong T.A."/>
            <person name="van der Merwe N.A."/>
            <person name="Wingfield M.J."/>
            <person name="Wingfield B.D."/>
        </authorList>
    </citation>
    <scope>NUCLEOTIDE SEQUENCE [LARGE SCALE GENOMIC DNA]</scope>
    <source>
        <strain evidence="2 3">CMW 18300</strain>
    </source>
</reference>
<feature type="region of interest" description="Disordered" evidence="1">
    <location>
        <begin position="23"/>
        <end position="76"/>
    </location>
</feature>
<feature type="compositionally biased region" description="Basic residues" evidence="1">
    <location>
        <begin position="249"/>
        <end position="258"/>
    </location>
</feature>
<gene>
    <name evidence="2" type="ORF">Daus18300_003862</name>
</gene>
<evidence type="ECO:0000313" key="2">
    <source>
        <dbReference type="EMBL" id="KAL1873499.1"/>
    </source>
</evidence>
<feature type="compositionally biased region" description="Polar residues" evidence="1">
    <location>
        <begin position="362"/>
        <end position="374"/>
    </location>
</feature>
<keyword evidence="3" id="KW-1185">Reference proteome</keyword>
<feature type="region of interest" description="Disordered" evidence="1">
    <location>
        <begin position="208"/>
        <end position="258"/>
    </location>
</feature>